<dbReference type="EMBL" id="JAWWNJ010000001">
    <property type="protein sequence ID" value="KAK7065094.1"/>
    <property type="molecule type" value="Genomic_DNA"/>
</dbReference>
<name>A0AAW0EJH9_9AGAR</name>
<dbReference type="CDD" id="cd05471">
    <property type="entry name" value="pepsin_like"/>
    <property type="match status" value="1"/>
</dbReference>
<comment type="similarity">
    <text evidence="1 3">Belongs to the peptidase A1 family.</text>
</comment>
<feature type="transmembrane region" description="Helical" evidence="4">
    <location>
        <begin position="417"/>
        <end position="444"/>
    </location>
</feature>
<evidence type="ECO:0000313" key="7">
    <source>
        <dbReference type="Proteomes" id="UP001362999"/>
    </source>
</evidence>
<evidence type="ECO:0000256" key="4">
    <source>
        <dbReference type="SAM" id="Phobius"/>
    </source>
</evidence>
<dbReference type="InterPro" id="IPR021109">
    <property type="entry name" value="Peptidase_aspartic_dom_sf"/>
</dbReference>
<keyword evidence="2 3" id="KW-0064">Aspartyl protease</keyword>
<keyword evidence="3" id="KW-0378">Hydrolase</keyword>
<keyword evidence="3" id="KW-0645">Protease</keyword>
<dbReference type="InterPro" id="IPR033121">
    <property type="entry name" value="PEPTIDASE_A1"/>
</dbReference>
<sequence length="485" mass="50888">MSPAERSLTSSATSARTQRALADGNVVFTMSTDGTEDNEYDFRYSTNITINGRTFKVAIDTGSADLWISRPDDLTFNDTGILVTNSYGVGAFTEVNGTIGFASVQLGKYTFDNQVFNAATSVGLPGILDQGLDGLMGFDFGLTTSDIKTAISQDGTLSTILGQPFVSNIFDQTPSQDNFLAISLSRTDDREGSATASFLINEIDSEYSAVVSAPSIALFPGSNANGRWSVPIDSISLDGVDIPFTPSTVPGAPQGKLIALMDTGTPLLSRGNWNVPCNTTSIMSVQIGGQPFPIHPLDLSEVQPAPDGSVICQSVPFAADGTTVFDALFGDTILRNIYSVYNFGAASAKTPSDQASMQFLAQTDPTAAKADVVNVRMAAISSGAVTKFAGAAAAEAPVSSPSGSSSSSFTDKLNNNYGPIVIGLLAANLFVVLVLAVIVLVMCVKRNHSGGATRSGRYVPVRVREEAIPPVRVGEFEPGDKPYSD</sequence>
<dbReference type="GO" id="GO:0006508">
    <property type="term" value="P:proteolysis"/>
    <property type="evidence" value="ECO:0007669"/>
    <property type="project" value="UniProtKB-KW"/>
</dbReference>
<dbReference type="Pfam" id="PF00026">
    <property type="entry name" value="Asp"/>
    <property type="match status" value="1"/>
</dbReference>
<evidence type="ECO:0000256" key="1">
    <source>
        <dbReference type="ARBA" id="ARBA00007447"/>
    </source>
</evidence>
<dbReference type="PROSITE" id="PS51767">
    <property type="entry name" value="PEPTIDASE_A1"/>
    <property type="match status" value="1"/>
</dbReference>
<dbReference type="SUPFAM" id="SSF50630">
    <property type="entry name" value="Acid proteases"/>
    <property type="match status" value="1"/>
</dbReference>
<dbReference type="Gene3D" id="2.40.70.10">
    <property type="entry name" value="Acid Proteases"/>
    <property type="match status" value="2"/>
</dbReference>
<evidence type="ECO:0000259" key="5">
    <source>
        <dbReference type="PROSITE" id="PS51767"/>
    </source>
</evidence>
<keyword evidence="7" id="KW-1185">Reference proteome</keyword>
<comment type="caution">
    <text evidence="6">The sequence shown here is derived from an EMBL/GenBank/DDBJ whole genome shotgun (WGS) entry which is preliminary data.</text>
</comment>
<feature type="domain" description="Peptidase A1" evidence="5">
    <location>
        <begin position="44"/>
        <end position="351"/>
    </location>
</feature>
<organism evidence="6 7">
    <name type="scientific">Favolaschia claudopus</name>
    <dbReference type="NCBI Taxonomy" id="2862362"/>
    <lineage>
        <taxon>Eukaryota</taxon>
        <taxon>Fungi</taxon>
        <taxon>Dikarya</taxon>
        <taxon>Basidiomycota</taxon>
        <taxon>Agaricomycotina</taxon>
        <taxon>Agaricomycetes</taxon>
        <taxon>Agaricomycetidae</taxon>
        <taxon>Agaricales</taxon>
        <taxon>Marasmiineae</taxon>
        <taxon>Mycenaceae</taxon>
        <taxon>Favolaschia</taxon>
    </lineage>
</organism>
<keyword evidence="4" id="KW-1133">Transmembrane helix</keyword>
<evidence type="ECO:0000256" key="2">
    <source>
        <dbReference type="ARBA" id="ARBA00022750"/>
    </source>
</evidence>
<gene>
    <name evidence="6" type="ORF">R3P38DRAFT_2827872</name>
</gene>
<proteinExistence type="inferred from homology"/>
<protein>
    <submittedName>
        <fullName evidence="6">Peptidase A1 domain-containing protein</fullName>
    </submittedName>
</protein>
<dbReference type="AlphaFoldDB" id="A0AAW0EJH9"/>
<evidence type="ECO:0000256" key="3">
    <source>
        <dbReference type="RuleBase" id="RU000454"/>
    </source>
</evidence>
<reference evidence="6 7" key="1">
    <citation type="journal article" date="2024" name="J Genomics">
        <title>Draft genome sequencing and assembly of Favolaschia claudopus CIRM-BRFM 2984 isolated from oak limbs.</title>
        <authorList>
            <person name="Navarro D."/>
            <person name="Drula E."/>
            <person name="Chaduli D."/>
            <person name="Cazenave R."/>
            <person name="Ahrendt S."/>
            <person name="Wang J."/>
            <person name="Lipzen A."/>
            <person name="Daum C."/>
            <person name="Barry K."/>
            <person name="Grigoriev I.V."/>
            <person name="Favel A."/>
            <person name="Rosso M.N."/>
            <person name="Martin F."/>
        </authorList>
    </citation>
    <scope>NUCLEOTIDE SEQUENCE [LARGE SCALE GENOMIC DNA]</scope>
    <source>
        <strain evidence="6 7">CIRM-BRFM 2984</strain>
    </source>
</reference>
<dbReference type="GO" id="GO:0004190">
    <property type="term" value="F:aspartic-type endopeptidase activity"/>
    <property type="evidence" value="ECO:0007669"/>
    <property type="project" value="UniProtKB-KW"/>
</dbReference>
<keyword evidence="4" id="KW-0812">Transmembrane</keyword>
<dbReference type="PANTHER" id="PTHR47966:SF51">
    <property type="entry name" value="BETA-SITE APP-CLEAVING ENZYME, ISOFORM A-RELATED"/>
    <property type="match status" value="1"/>
</dbReference>
<dbReference type="PROSITE" id="PS00141">
    <property type="entry name" value="ASP_PROTEASE"/>
    <property type="match status" value="1"/>
</dbReference>
<dbReference type="InterPro" id="IPR001969">
    <property type="entry name" value="Aspartic_peptidase_AS"/>
</dbReference>
<dbReference type="PANTHER" id="PTHR47966">
    <property type="entry name" value="BETA-SITE APP-CLEAVING ENZYME, ISOFORM A-RELATED"/>
    <property type="match status" value="1"/>
</dbReference>
<keyword evidence="4" id="KW-0472">Membrane</keyword>
<dbReference type="InterPro" id="IPR001461">
    <property type="entry name" value="Aspartic_peptidase_A1"/>
</dbReference>
<dbReference type="PRINTS" id="PR00792">
    <property type="entry name" value="PEPSIN"/>
</dbReference>
<dbReference type="InterPro" id="IPR034164">
    <property type="entry name" value="Pepsin-like_dom"/>
</dbReference>
<accession>A0AAW0EJH9</accession>
<evidence type="ECO:0000313" key="6">
    <source>
        <dbReference type="EMBL" id="KAK7065094.1"/>
    </source>
</evidence>
<dbReference type="Proteomes" id="UP001362999">
    <property type="component" value="Unassembled WGS sequence"/>
</dbReference>